<keyword evidence="1" id="KW-0732">Signal</keyword>
<dbReference type="InterPro" id="IPR012674">
    <property type="entry name" value="Calycin"/>
</dbReference>
<dbReference type="Gene3D" id="2.40.128.20">
    <property type="match status" value="1"/>
</dbReference>
<evidence type="ECO:0000256" key="1">
    <source>
        <dbReference type="SAM" id="SignalP"/>
    </source>
</evidence>
<sequence>MSKIFQRTTKMNTILRSSLLLIAHWAFCEGQMDYSKMDPEKLLYINYTNELLNGSMQLFLKWGFGGPLNNNACICWTSNKSSDPVVPTFRRNLAFYNKTAPGNCRWESRDTYWATGATNYTPVVGVESFVQGHKDPETTGIYTLFFATPTCFIMGLLRGTPSTKSNSTESLSVDTDNSTCMLWARRHPNGTEDRDECELKFNSSCSMPVTMYRRGHGNCNFTVTTTG</sequence>
<name>L7M9T2_RHIPC</name>
<feature type="chain" id="PRO_5003981960" evidence="1">
    <location>
        <begin position="31"/>
        <end position="227"/>
    </location>
</feature>
<dbReference type="EMBL" id="GACK01004432">
    <property type="protein sequence ID" value="JAA60602.1"/>
    <property type="molecule type" value="mRNA"/>
</dbReference>
<organism evidence="2">
    <name type="scientific">Rhipicephalus pulchellus</name>
    <name type="common">Yellow backed tick</name>
    <name type="synonym">Dermacentor pulchellus</name>
    <dbReference type="NCBI Taxonomy" id="72859"/>
    <lineage>
        <taxon>Eukaryota</taxon>
        <taxon>Metazoa</taxon>
        <taxon>Ecdysozoa</taxon>
        <taxon>Arthropoda</taxon>
        <taxon>Chelicerata</taxon>
        <taxon>Arachnida</taxon>
        <taxon>Acari</taxon>
        <taxon>Parasitiformes</taxon>
        <taxon>Ixodida</taxon>
        <taxon>Ixodoidea</taxon>
        <taxon>Ixodidae</taxon>
        <taxon>Rhipicephalinae</taxon>
        <taxon>Rhipicephalus</taxon>
        <taxon>Rhipicephalus</taxon>
    </lineage>
</organism>
<feature type="signal peptide" evidence="1">
    <location>
        <begin position="1"/>
        <end position="30"/>
    </location>
</feature>
<accession>L7M9T2</accession>
<reference evidence="2" key="1">
    <citation type="submission" date="2012-11" db="EMBL/GenBank/DDBJ databases">
        <authorList>
            <person name="Lucero-Rivera Y.E."/>
            <person name="Tovar-Ramirez D."/>
        </authorList>
    </citation>
    <scope>NUCLEOTIDE SEQUENCE</scope>
    <source>
        <tissue evidence="2">Salivary gland</tissue>
    </source>
</reference>
<reference evidence="2" key="2">
    <citation type="journal article" date="2015" name="J. Proteomics">
        <title>Sexual differences in the sialomes of the zebra tick, Rhipicephalus pulchellus.</title>
        <authorList>
            <person name="Tan A.W."/>
            <person name="Francischetti I.M."/>
            <person name="Slovak M."/>
            <person name="Kini R.M."/>
            <person name="Ribeiro J.M."/>
        </authorList>
    </citation>
    <scope>NUCLEOTIDE SEQUENCE</scope>
    <source>
        <tissue evidence="2">Salivary gland</tissue>
    </source>
</reference>
<dbReference type="AlphaFoldDB" id="L7M9T2"/>
<evidence type="ECO:0000313" key="2">
    <source>
        <dbReference type="EMBL" id="JAA60602.1"/>
    </source>
</evidence>
<proteinExistence type="evidence at transcript level"/>
<protein>
    <submittedName>
        <fullName evidence="2">Putative group ix salivary lipocalin</fullName>
    </submittedName>
</protein>